<feature type="chain" id="PRO_5042083304" description="Glycosyl hydrolase family 95 N-terminal domain-containing protein" evidence="1">
    <location>
        <begin position="17"/>
        <end position="798"/>
    </location>
</feature>
<dbReference type="PANTHER" id="PTHR31084">
    <property type="entry name" value="ALPHA-L-FUCOSIDASE 2"/>
    <property type="match status" value="1"/>
</dbReference>
<dbReference type="Proteomes" id="UP001194746">
    <property type="component" value="Unassembled WGS sequence"/>
</dbReference>
<keyword evidence="1" id="KW-0732">Signal</keyword>
<evidence type="ECO:0008006" key="6">
    <source>
        <dbReference type="Google" id="ProtNLM"/>
    </source>
</evidence>
<dbReference type="SUPFAM" id="SSF48208">
    <property type="entry name" value="Six-hairpin glycosidases"/>
    <property type="match status" value="1"/>
</dbReference>
<accession>A0AAD4CUV2</accession>
<dbReference type="GO" id="GO:0004560">
    <property type="term" value="F:alpha-L-fucosidase activity"/>
    <property type="evidence" value="ECO:0007669"/>
    <property type="project" value="InterPro"/>
</dbReference>
<keyword evidence="5" id="KW-1185">Reference proteome</keyword>
<comment type="caution">
    <text evidence="4">The sequence shown here is derived from an EMBL/GenBank/DDBJ whole genome shotgun (WGS) entry which is preliminary data.</text>
</comment>
<dbReference type="PANTHER" id="PTHR31084:SF3">
    <property type="entry name" value="ALPHA-FUCOSIDASE A"/>
    <property type="match status" value="1"/>
</dbReference>
<gene>
    <name evidence="4" type="ORF">FE257_000563</name>
</gene>
<organism evidence="4 5">
    <name type="scientific">Aspergillus nanangensis</name>
    <dbReference type="NCBI Taxonomy" id="2582783"/>
    <lineage>
        <taxon>Eukaryota</taxon>
        <taxon>Fungi</taxon>
        <taxon>Dikarya</taxon>
        <taxon>Ascomycota</taxon>
        <taxon>Pezizomycotina</taxon>
        <taxon>Eurotiomycetes</taxon>
        <taxon>Eurotiomycetidae</taxon>
        <taxon>Eurotiales</taxon>
        <taxon>Aspergillaceae</taxon>
        <taxon>Aspergillus</taxon>
        <taxon>Aspergillus subgen. Circumdati</taxon>
    </lineage>
</organism>
<dbReference type="InterPro" id="IPR054363">
    <property type="entry name" value="GH95_cat"/>
</dbReference>
<evidence type="ECO:0000256" key="1">
    <source>
        <dbReference type="SAM" id="SignalP"/>
    </source>
</evidence>
<dbReference type="PIRSF" id="PIRSF007663">
    <property type="entry name" value="UCP007663"/>
    <property type="match status" value="1"/>
</dbReference>
<proteinExistence type="predicted"/>
<dbReference type="AlphaFoldDB" id="A0AAD4CUV2"/>
<dbReference type="Pfam" id="PF22124">
    <property type="entry name" value="Glyco_hydro_95_cat"/>
    <property type="match status" value="1"/>
</dbReference>
<sequence length="798" mass="88017">MAWTFSLALLLPLAAAKSLWSNSPGEYSKFITTAFPLGNGRLGAMPIGSYGKEVINLNVDSLWRGGPFEDVSYSGGNPNTSKADALPQIRQTIFQNGTGDMSALLGDAPHYGSYQVLGNLTIDLGKLDAVEGYRRQLDLQTGVYQDHFAVGETFYEREAFCSYPDQVCVYHLRTNTSLPAVHVALENKVVTSAPTVHCRGNSISLEGQTLPDIGMLYNARATVVIPGSRPPAHEFCNRATHAVHIPPGTNEVYIVLAADTNYDSTKGTAATNFSFQGNNPHQSVLATASTAAQKPYLQLKSTHIHDFQPIMDGFTLTLPDPRGSAHTPTTQLFSTYTQHPGDPFVENLLFDYGRYLFLSASRPGSLPPNLQGLWTEQASPAWSADYHANINLQMNHWAVDQVGLGAQAQPLWRYMADTWMPRGAETARLLYGAPGWVTHNEMNIFGHTAMKNDAGWANYPVVNAWMAQHIWDHFDYSRNASWYRETGYPLLKGAAQFWLSQLVRDEHFDDGTWVVNPCNSPEHGPTTFGCTNYQQQIWELFDHVLRGWPLSSDTDTTFHAAVADKFASLDRGIHIGAWGQIQEWKLDLDTPGDTHRHLSHLHGWYPGYVMHGQDDSDRVVQAVRTSLLARGDGIQDQNTGWGKMWRAACWAVLQDEAAAYELLRLAVQENFAENGLSMYAGGEGLFQIDANLGVLGVVGSMLVRDLDLDVDIEDERKKKKKKVVLGSAIPTAWAGGRVAGLRLRGGGMVGFGWDQQGEVVGCEVEVGVGVGDEAEDEAEAAPVQYEFVDRRGRPIRCR</sequence>
<evidence type="ECO:0000259" key="3">
    <source>
        <dbReference type="Pfam" id="PF22124"/>
    </source>
</evidence>
<evidence type="ECO:0000259" key="2">
    <source>
        <dbReference type="Pfam" id="PF14498"/>
    </source>
</evidence>
<evidence type="ECO:0000313" key="4">
    <source>
        <dbReference type="EMBL" id="KAF9892971.1"/>
    </source>
</evidence>
<feature type="domain" description="Glycosyl hydrolase family 95 catalytic" evidence="3">
    <location>
        <begin position="296"/>
        <end position="702"/>
    </location>
</feature>
<protein>
    <recommendedName>
        <fullName evidence="6">Glycosyl hydrolase family 95 N-terminal domain-containing protein</fullName>
    </recommendedName>
</protein>
<name>A0AAD4CUV2_ASPNN</name>
<reference evidence="4" key="2">
    <citation type="submission" date="2020-02" db="EMBL/GenBank/DDBJ databases">
        <authorList>
            <person name="Gilchrist C.L.M."/>
            <person name="Chooi Y.-H."/>
        </authorList>
    </citation>
    <scope>NUCLEOTIDE SEQUENCE</scope>
    <source>
        <strain evidence="4">MST-FP2251</strain>
    </source>
</reference>
<dbReference type="InterPro" id="IPR012341">
    <property type="entry name" value="6hp_glycosidase-like_sf"/>
</dbReference>
<dbReference type="GO" id="GO:0005975">
    <property type="term" value="P:carbohydrate metabolic process"/>
    <property type="evidence" value="ECO:0007669"/>
    <property type="project" value="InterPro"/>
</dbReference>
<dbReference type="EMBL" id="VCAU01000010">
    <property type="protein sequence ID" value="KAF9892971.1"/>
    <property type="molecule type" value="Genomic_DNA"/>
</dbReference>
<feature type="signal peptide" evidence="1">
    <location>
        <begin position="1"/>
        <end position="16"/>
    </location>
</feature>
<evidence type="ECO:0000313" key="5">
    <source>
        <dbReference type="Proteomes" id="UP001194746"/>
    </source>
</evidence>
<dbReference type="InterPro" id="IPR027414">
    <property type="entry name" value="GH95_N_dom"/>
</dbReference>
<dbReference type="Gene3D" id="1.50.10.10">
    <property type="match status" value="1"/>
</dbReference>
<dbReference type="InterPro" id="IPR008928">
    <property type="entry name" value="6-hairpin_glycosidase_sf"/>
</dbReference>
<dbReference type="InterPro" id="IPR016518">
    <property type="entry name" value="Alpha-L-fucosidase"/>
</dbReference>
<feature type="domain" description="Glycosyl hydrolase family 95 N-terminal" evidence="2">
    <location>
        <begin position="19"/>
        <end position="264"/>
    </location>
</feature>
<dbReference type="Pfam" id="PF14498">
    <property type="entry name" value="Glyco_hyd_65N_2"/>
    <property type="match status" value="1"/>
</dbReference>
<reference evidence="4" key="1">
    <citation type="journal article" date="2019" name="Beilstein J. Org. Chem.">
        <title>Nanangenines: drimane sesquiterpenoids as the dominant metabolite cohort of a novel Australian fungus, Aspergillus nanangensis.</title>
        <authorList>
            <person name="Lacey H.J."/>
            <person name="Gilchrist C.L.M."/>
            <person name="Crombie A."/>
            <person name="Kalaitzis J.A."/>
            <person name="Vuong D."/>
            <person name="Rutledge P.J."/>
            <person name="Turner P."/>
            <person name="Pitt J.I."/>
            <person name="Lacey E."/>
            <person name="Chooi Y.H."/>
            <person name="Piggott A.M."/>
        </authorList>
    </citation>
    <scope>NUCLEOTIDE SEQUENCE</scope>
    <source>
        <strain evidence="4">MST-FP2251</strain>
    </source>
</reference>